<dbReference type="PROSITE" id="PS01096">
    <property type="entry name" value="PPIC_PPIASE_1"/>
    <property type="match status" value="1"/>
</dbReference>
<dbReference type="SUPFAM" id="SSF54534">
    <property type="entry name" value="FKBP-like"/>
    <property type="match status" value="1"/>
</dbReference>
<keyword evidence="14" id="KW-1185">Reference proteome</keyword>
<comment type="function">
    <text evidence="8">Peptidyl-prolyl cis/trans isomerase (PPIase) that acts as a key virulence factor by promoting host leukocyte transformation. Binds to and isomerizes specific phosphorylated Ser/Thr-Pro (pSer/Thr-Pro) motifs in a subset of proteins, resulting in conformational changes in the proteins. Promotes host leukocyte transformation by binding to phosphorylated host FBXW7, disrupting dimerization and promoting FBXW7 autoubiquitination and subsequent degradation. Degradation of host FBXW7, leads to stabilization of JUN, which promotes cell transformation.</text>
</comment>
<sequence length="112" mass="11985">MRARHILVKHQGSRRPASWKDPEGIEISARSREQAIAMLNDIRASIRTPEDFARVAQTASDCSSARNGGDLGEFGPGQMQKAFEDGVLALGVGDISGVVESDSGVHIILRTG</sequence>
<proteinExistence type="predicted"/>
<evidence type="ECO:0000256" key="9">
    <source>
        <dbReference type="ARBA" id="ARBA00066165"/>
    </source>
</evidence>
<comment type="subcellular location">
    <subcellularLocation>
        <location evidence="3">Host cytoplasm</location>
    </subcellularLocation>
    <subcellularLocation>
        <location evidence="2">Host nucleus</location>
    </subcellularLocation>
</comment>
<dbReference type="GO" id="GO:0030430">
    <property type="term" value="C:host cell cytoplasm"/>
    <property type="evidence" value="ECO:0007669"/>
    <property type="project" value="UniProtKB-SubCell"/>
</dbReference>
<evidence type="ECO:0000256" key="11">
    <source>
        <dbReference type="RuleBase" id="RU363014"/>
    </source>
</evidence>
<dbReference type="Pfam" id="PF00639">
    <property type="entry name" value="Rotamase"/>
    <property type="match status" value="1"/>
</dbReference>
<evidence type="ECO:0000256" key="8">
    <source>
        <dbReference type="ARBA" id="ARBA00054022"/>
    </source>
</evidence>
<dbReference type="PANTHER" id="PTHR10657">
    <property type="entry name" value="PEPTIDYL-PROLYL CIS-TRANS ISOMERASE"/>
    <property type="match status" value="1"/>
</dbReference>
<keyword evidence="7 10" id="KW-0413">Isomerase</keyword>
<evidence type="ECO:0000259" key="12">
    <source>
        <dbReference type="PROSITE" id="PS50198"/>
    </source>
</evidence>
<evidence type="ECO:0000256" key="10">
    <source>
        <dbReference type="PROSITE-ProRule" id="PRU00278"/>
    </source>
</evidence>
<dbReference type="OrthoDB" id="2530521at2759"/>
<dbReference type="InterPro" id="IPR000297">
    <property type="entry name" value="PPIase_PpiC"/>
</dbReference>
<keyword evidence="4" id="KW-1048">Host nucleus</keyword>
<keyword evidence="6" id="KW-1035">Host cytoplasm</keyword>
<dbReference type="EC" id="5.2.1.8" evidence="11"/>
<dbReference type="AlphaFoldDB" id="A0A836CKW2"/>
<dbReference type="Gene3D" id="3.10.50.40">
    <property type="match status" value="1"/>
</dbReference>
<dbReference type="GO" id="GO:0003755">
    <property type="term" value="F:peptidyl-prolyl cis-trans isomerase activity"/>
    <property type="evidence" value="ECO:0007669"/>
    <property type="project" value="UniProtKB-UniRule"/>
</dbReference>
<dbReference type="GO" id="GO:0042025">
    <property type="term" value="C:host cell nucleus"/>
    <property type="evidence" value="ECO:0007669"/>
    <property type="project" value="UniProtKB-SubCell"/>
</dbReference>
<keyword evidence="5 10" id="KW-0697">Rotamase</keyword>
<evidence type="ECO:0000256" key="1">
    <source>
        <dbReference type="ARBA" id="ARBA00000971"/>
    </source>
</evidence>
<reference evidence="13" key="1">
    <citation type="submission" date="2021-02" db="EMBL/GenBank/DDBJ databases">
        <title>First Annotated Genome of the Yellow-green Alga Tribonema minus.</title>
        <authorList>
            <person name="Mahan K.M."/>
        </authorList>
    </citation>
    <scope>NUCLEOTIDE SEQUENCE</scope>
    <source>
        <strain evidence="13">UTEX B ZZ1240</strain>
    </source>
</reference>
<evidence type="ECO:0000313" key="13">
    <source>
        <dbReference type="EMBL" id="KAG5189174.1"/>
    </source>
</evidence>
<dbReference type="EMBL" id="JAFCMP010000057">
    <property type="protein sequence ID" value="KAG5189174.1"/>
    <property type="molecule type" value="Genomic_DNA"/>
</dbReference>
<dbReference type="GO" id="GO:0005634">
    <property type="term" value="C:nucleus"/>
    <property type="evidence" value="ECO:0007669"/>
    <property type="project" value="TreeGrafter"/>
</dbReference>
<comment type="caution">
    <text evidence="13">The sequence shown here is derived from an EMBL/GenBank/DDBJ whole genome shotgun (WGS) entry which is preliminary data.</text>
</comment>
<dbReference type="InterPro" id="IPR023058">
    <property type="entry name" value="PPIase_PpiC_CS"/>
</dbReference>
<evidence type="ECO:0000256" key="4">
    <source>
        <dbReference type="ARBA" id="ARBA00022562"/>
    </source>
</evidence>
<feature type="domain" description="PpiC" evidence="12">
    <location>
        <begin position="1"/>
        <end position="112"/>
    </location>
</feature>
<comment type="subunit">
    <text evidence="9">Interacts with host FBXW7; leading to FBXW7 autoubiquitination and subsequent degradation.</text>
</comment>
<dbReference type="GO" id="GO:0005829">
    <property type="term" value="C:cytosol"/>
    <property type="evidence" value="ECO:0007669"/>
    <property type="project" value="TreeGrafter"/>
</dbReference>
<evidence type="ECO:0000256" key="5">
    <source>
        <dbReference type="ARBA" id="ARBA00023110"/>
    </source>
</evidence>
<dbReference type="InterPro" id="IPR046357">
    <property type="entry name" value="PPIase_dom_sf"/>
</dbReference>
<comment type="catalytic activity">
    <reaction evidence="1 11">
        <text>[protein]-peptidylproline (omega=180) = [protein]-peptidylproline (omega=0)</text>
        <dbReference type="Rhea" id="RHEA:16237"/>
        <dbReference type="Rhea" id="RHEA-COMP:10747"/>
        <dbReference type="Rhea" id="RHEA-COMP:10748"/>
        <dbReference type="ChEBI" id="CHEBI:83833"/>
        <dbReference type="ChEBI" id="CHEBI:83834"/>
        <dbReference type="EC" id="5.2.1.8"/>
    </reaction>
</comment>
<protein>
    <recommendedName>
        <fullName evidence="11">Peptidyl-prolyl cis-trans isomerase</fullName>
        <ecNumber evidence="11">5.2.1.8</ecNumber>
    </recommendedName>
</protein>
<dbReference type="PROSITE" id="PS50198">
    <property type="entry name" value="PPIC_PPIASE_2"/>
    <property type="match status" value="1"/>
</dbReference>
<evidence type="ECO:0000313" key="14">
    <source>
        <dbReference type="Proteomes" id="UP000664859"/>
    </source>
</evidence>
<accession>A0A836CKW2</accession>
<evidence type="ECO:0000256" key="3">
    <source>
        <dbReference type="ARBA" id="ARBA00004192"/>
    </source>
</evidence>
<gene>
    <name evidence="13" type="ORF">JKP88DRAFT_269451</name>
</gene>
<evidence type="ECO:0000256" key="7">
    <source>
        <dbReference type="ARBA" id="ARBA00023235"/>
    </source>
</evidence>
<evidence type="ECO:0000256" key="2">
    <source>
        <dbReference type="ARBA" id="ARBA00004147"/>
    </source>
</evidence>
<dbReference type="PANTHER" id="PTHR10657:SF4">
    <property type="entry name" value="PEPTIDYL-PROLYL CIS-TRANS ISOMERASE-RELATED"/>
    <property type="match status" value="1"/>
</dbReference>
<dbReference type="FunFam" id="3.10.50.40:FF:000010">
    <property type="entry name" value="Peptidyl-prolyl cis-trans isomerase Pin1"/>
    <property type="match status" value="1"/>
</dbReference>
<dbReference type="InterPro" id="IPR051370">
    <property type="entry name" value="PPIase_Pin1"/>
</dbReference>
<dbReference type="Proteomes" id="UP000664859">
    <property type="component" value="Unassembled WGS sequence"/>
</dbReference>
<name>A0A836CKW2_9STRA</name>
<evidence type="ECO:0000256" key="6">
    <source>
        <dbReference type="ARBA" id="ARBA00023200"/>
    </source>
</evidence>
<organism evidence="13 14">
    <name type="scientific">Tribonema minus</name>
    <dbReference type="NCBI Taxonomy" id="303371"/>
    <lineage>
        <taxon>Eukaryota</taxon>
        <taxon>Sar</taxon>
        <taxon>Stramenopiles</taxon>
        <taxon>Ochrophyta</taxon>
        <taxon>PX clade</taxon>
        <taxon>Xanthophyceae</taxon>
        <taxon>Tribonematales</taxon>
        <taxon>Tribonemataceae</taxon>
        <taxon>Tribonema</taxon>
    </lineage>
</organism>